<sequence length="367" mass="41142">MIHRRYLIWMLVFMLLPVTPSHAGQKAVTVPVTGLAAGEGPVTVTDFFGRTLTLARPADRFACLYAFTGHVVTLLGRGRDMVAVVDGLKKDRLIRQRVPGIQSLPIPAKGGVIHIETLLKTAPDVVFLKPETAGAEAETRKLERFGLPYFVAGYRNMEEQMTTIEMMGKICGRYDAARAYTGYYRNMIHTVTQRTGKIPENQRVRLYHSVNEALRTDAPGTIEADWTRAAGVINVSVGDRLHARGDKFFAGMEQILIWNPEVIIVNEAGVDQEILQDKKWAAVKAVRKKNVFPIPVGISRWGHPGSLETPLAILWTAKTVYPYLFSDIDLEMEIKGFYHQFFDLTLTDEMVQNILSNQGMRQALDAR</sequence>
<dbReference type="SUPFAM" id="SSF53807">
    <property type="entry name" value="Helical backbone' metal receptor"/>
    <property type="match status" value="1"/>
</dbReference>
<dbReference type="PROSITE" id="PS50983">
    <property type="entry name" value="FE_B12_PBP"/>
    <property type="match status" value="1"/>
</dbReference>
<organism evidence="3 4">
    <name type="scientific">Desulfotignum balticum</name>
    <dbReference type="NCBI Taxonomy" id="115781"/>
    <lineage>
        <taxon>Bacteria</taxon>
        <taxon>Pseudomonadati</taxon>
        <taxon>Thermodesulfobacteriota</taxon>
        <taxon>Desulfobacteria</taxon>
        <taxon>Desulfobacterales</taxon>
        <taxon>Desulfobacteraceae</taxon>
        <taxon>Desulfotignum</taxon>
    </lineage>
</organism>
<dbReference type="EMBL" id="JACCQK010000082">
    <property type="protein sequence ID" value="MBG0778693.1"/>
    <property type="molecule type" value="Genomic_DNA"/>
</dbReference>
<accession>A0A931CYC3</accession>
<protein>
    <submittedName>
        <fullName evidence="3">ABC transporter substrate-binding protein</fullName>
    </submittedName>
</protein>
<keyword evidence="1" id="KW-0732">Signal</keyword>
<name>A0A931CYC3_9BACT</name>
<dbReference type="Gene3D" id="1.20.58.2180">
    <property type="match status" value="1"/>
</dbReference>
<dbReference type="Pfam" id="PF01497">
    <property type="entry name" value="Peripla_BP_2"/>
    <property type="match status" value="1"/>
</dbReference>
<feature type="signal peptide" evidence="1">
    <location>
        <begin position="1"/>
        <end position="23"/>
    </location>
</feature>
<dbReference type="Proteomes" id="UP000706172">
    <property type="component" value="Unassembled WGS sequence"/>
</dbReference>
<dbReference type="PANTHER" id="PTHR30535:SF34">
    <property type="entry name" value="MOLYBDATE-BINDING PROTEIN MOLA"/>
    <property type="match status" value="1"/>
</dbReference>
<proteinExistence type="predicted"/>
<feature type="domain" description="Fe/B12 periplasmic-binding" evidence="2">
    <location>
        <begin position="60"/>
        <end position="324"/>
    </location>
</feature>
<dbReference type="PANTHER" id="PTHR30535">
    <property type="entry name" value="VITAMIN B12-BINDING PROTEIN"/>
    <property type="match status" value="1"/>
</dbReference>
<evidence type="ECO:0000259" key="2">
    <source>
        <dbReference type="PROSITE" id="PS50983"/>
    </source>
</evidence>
<evidence type="ECO:0000256" key="1">
    <source>
        <dbReference type="SAM" id="SignalP"/>
    </source>
</evidence>
<feature type="chain" id="PRO_5037978981" evidence="1">
    <location>
        <begin position="24"/>
        <end position="367"/>
    </location>
</feature>
<dbReference type="Gene3D" id="3.40.50.1980">
    <property type="entry name" value="Nitrogenase molybdenum iron protein domain"/>
    <property type="match status" value="2"/>
</dbReference>
<dbReference type="InterPro" id="IPR002491">
    <property type="entry name" value="ABC_transptr_periplasmic_BD"/>
</dbReference>
<dbReference type="InterPro" id="IPR050902">
    <property type="entry name" value="ABC_Transporter_SBP"/>
</dbReference>
<comment type="caution">
    <text evidence="3">The sequence shown here is derived from an EMBL/GenBank/DDBJ whole genome shotgun (WGS) entry which is preliminary data.</text>
</comment>
<evidence type="ECO:0000313" key="4">
    <source>
        <dbReference type="Proteomes" id="UP000706172"/>
    </source>
</evidence>
<dbReference type="AlphaFoldDB" id="A0A931CYC3"/>
<reference evidence="3" key="1">
    <citation type="submission" date="2020-07" db="EMBL/GenBank/DDBJ databases">
        <title>Severe corrosion of carbon steel in oil field produced water can be linked to methanogenic archaea containing a special type of NiFe hydrogenase.</title>
        <authorList>
            <person name="Lahme S."/>
            <person name="Mand J."/>
            <person name="Longwell J."/>
            <person name="Smith R."/>
            <person name="Enning D."/>
        </authorList>
    </citation>
    <scope>NUCLEOTIDE SEQUENCE</scope>
    <source>
        <strain evidence="3">MIC098Bin6</strain>
    </source>
</reference>
<evidence type="ECO:0000313" key="3">
    <source>
        <dbReference type="EMBL" id="MBG0778693.1"/>
    </source>
</evidence>
<gene>
    <name evidence="3" type="ORF">H0S81_02020</name>
</gene>